<gene>
    <name evidence="1" type="ORF">E2C01_000060</name>
</gene>
<dbReference type="AlphaFoldDB" id="A0A5B7CD68"/>
<evidence type="ECO:0000313" key="2">
    <source>
        <dbReference type="Proteomes" id="UP000324222"/>
    </source>
</evidence>
<protein>
    <submittedName>
        <fullName evidence="1">Uncharacterized protein</fullName>
    </submittedName>
</protein>
<keyword evidence="2" id="KW-1185">Reference proteome</keyword>
<name>A0A5B7CD68_PORTR</name>
<sequence>MWQRSTGSRELWGPMAKLDFKIVSAFVITNDEDQCFGQRSAVVWHILTPTRGINEEDVEVSGGDLLGAPRGAVAAYLPQGTRE</sequence>
<comment type="caution">
    <text evidence="1">The sequence shown here is derived from an EMBL/GenBank/DDBJ whole genome shotgun (WGS) entry which is preliminary data.</text>
</comment>
<dbReference type="EMBL" id="VSRR010000002">
    <property type="protein sequence ID" value="MPC07499.1"/>
    <property type="molecule type" value="Genomic_DNA"/>
</dbReference>
<accession>A0A5B7CD68</accession>
<organism evidence="1 2">
    <name type="scientific">Portunus trituberculatus</name>
    <name type="common">Swimming crab</name>
    <name type="synonym">Neptunus trituberculatus</name>
    <dbReference type="NCBI Taxonomy" id="210409"/>
    <lineage>
        <taxon>Eukaryota</taxon>
        <taxon>Metazoa</taxon>
        <taxon>Ecdysozoa</taxon>
        <taxon>Arthropoda</taxon>
        <taxon>Crustacea</taxon>
        <taxon>Multicrustacea</taxon>
        <taxon>Malacostraca</taxon>
        <taxon>Eumalacostraca</taxon>
        <taxon>Eucarida</taxon>
        <taxon>Decapoda</taxon>
        <taxon>Pleocyemata</taxon>
        <taxon>Brachyura</taxon>
        <taxon>Eubrachyura</taxon>
        <taxon>Portunoidea</taxon>
        <taxon>Portunidae</taxon>
        <taxon>Portuninae</taxon>
        <taxon>Portunus</taxon>
    </lineage>
</organism>
<dbReference type="Proteomes" id="UP000324222">
    <property type="component" value="Unassembled WGS sequence"/>
</dbReference>
<proteinExistence type="predicted"/>
<reference evidence="1 2" key="1">
    <citation type="submission" date="2019-05" db="EMBL/GenBank/DDBJ databases">
        <title>Another draft genome of Portunus trituberculatus and its Hox gene families provides insights of decapod evolution.</title>
        <authorList>
            <person name="Jeong J.-H."/>
            <person name="Song I."/>
            <person name="Kim S."/>
            <person name="Choi T."/>
            <person name="Kim D."/>
            <person name="Ryu S."/>
            <person name="Kim W."/>
        </authorList>
    </citation>
    <scope>NUCLEOTIDE SEQUENCE [LARGE SCALE GENOMIC DNA]</scope>
    <source>
        <tissue evidence="1">Muscle</tissue>
    </source>
</reference>
<evidence type="ECO:0000313" key="1">
    <source>
        <dbReference type="EMBL" id="MPC07499.1"/>
    </source>
</evidence>